<proteinExistence type="predicted"/>
<dbReference type="GeneID" id="71986572"/>
<evidence type="ECO:0000256" key="3">
    <source>
        <dbReference type="ARBA" id="ARBA00022989"/>
    </source>
</evidence>
<evidence type="ECO:0000256" key="7">
    <source>
        <dbReference type="SAM" id="SignalP"/>
    </source>
</evidence>
<keyword evidence="4 6" id="KW-0472">Membrane</keyword>
<feature type="compositionally biased region" description="Polar residues" evidence="5">
    <location>
        <begin position="888"/>
        <end position="898"/>
    </location>
</feature>
<dbReference type="PANTHER" id="PTHR39469:SF1">
    <property type="entry name" value="DUF4203 DOMAIN-CONTAINING PROTEIN"/>
    <property type="match status" value="1"/>
</dbReference>
<keyword evidence="2 6" id="KW-0812">Transmembrane</keyword>
<feature type="compositionally biased region" description="Basic and acidic residues" evidence="5">
    <location>
        <begin position="877"/>
        <end position="886"/>
    </location>
</feature>
<feature type="compositionally biased region" description="Low complexity" evidence="5">
    <location>
        <begin position="615"/>
        <end position="630"/>
    </location>
</feature>
<dbReference type="RefSeq" id="XP_047763794.1">
    <property type="nucleotide sequence ID" value="XM_047905842.1"/>
</dbReference>
<evidence type="ECO:0000256" key="1">
    <source>
        <dbReference type="ARBA" id="ARBA00004141"/>
    </source>
</evidence>
<feature type="compositionally biased region" description="Polar residues" evidence="5">
    <location>
        <begin position="857"/>
        <end position="875"/>
    </location>
</feature>
<feature type="transmembrane region" description="Helical" evidence="6">
    <location>
        <begin position="151"/>
        <end position="171"/>
    </location>
</feature>
<feature type="compositionally biased region" description="Polar residues" evidence="5">
    <location>
        <begin position="468"/>
        <end position="493"/>
    </location>
</feature>
<dbReference type="Proteomes" id="UP000756132">
    <property type="component" value="Chromosome 6"/>
</dbReference>
<feature type="compositionally biased region" description="Basic and acidic residues" evidence="5">
    <location>
        <begin position="678"/>
        <end position="689"/>
    </location>
</feature>
<feature type="transmembrane region" description="Helical" evidence="6">
    <location>
        <begin position="208"/>
        <end position="227"/>
    </location>
</feature>
<feature type="compositionally biased region" description="Low complexity" evidence="5">
    <location>
        <begin position="87"/>
        <end position="99"/>
    </location>
</feature>
<dbReference type="InterPro" id="IPR025256">
    <property type="entry name" value="TM7S3/TM198-like_dom"/>
</dbReference>
<feature type="region of interest" description="Disordered" evidence="5">
    <location>
        <begin position="468"/>
        <end position="495"/>
    </location>
</feature>
<dbReference type="EMBL" id="CP090168">
    <property type="protein sequence ID" value="UJO19428.1"/>
    <property type="molecule type" value="Genomic_DNA"/>
</dbReference>
<evidence type="ECO:0000256" key="4">
    <source>
        <dbReference type="ARBA" id="ARBA00023136"/>
    </source>
</evidence>
<organism evidence="9 10">
    <name type="scientific">Passalora fulva</name>
    <name type="common">Tomato leaf mold</name>
    <name type="synonym">Cladosporium fulvum</name>
    <dbReference type="NCBI Taxonomy" id="5499"/>
    <lineage>
        <taxon>Eukaryota</taxon>
        <taxon>Fungi</taxon>
        <taxon>Dikarya</taxon>
        <taxon>Ascomycota</taxon>
        <taxon>Pezizomycotina</taxon>
        <taxon>Dothideomycetes</taxon>
        <taxon>Dothideomycetidae</taxon>
        <taxon>Mycosphaerellales</taxon>
        <taxon>Mycosphaerellaceae</taxon>
        <taxon>Fulvia</taxon>
    </lineage>
</organism>
<comment type="subcellular location">
    <subcellularLocation>
        <location evidence="1">Membrane</location>
        <topology evidence="1">Multi-pass membrane protein</topology>
    </subcellularLocation>
</comment>
<dbReference type="KEGG" id="ffu:CLAFUR5_06694"/>
<evidence type="ECO:0000256" key="2">
    <source>
        <dbReference type="ARBA" id="ARBA00022692"/>
    </source>
</evidence>
<feature type="chain" id="PRO_5040453636" description="TM7S3/TM198-like domain-containing protein" evidence="7">
    <location>
        <begin position="18"/>
        <end position="1068"/>
    </location>
</feature>
<feature type="compositionally biased region" description="Acidic residues" evidence="5">
    <location>
        <begin position="536"/>
        <end position="545"/>
    </location>
</feature>
<reference evidence="9" key="1">
    <citation type="submission" date="2021-12" db="EMBL/GenBank/DDBJ databases">
        <authorList>
            <person name="Zaccaron A."/>
            <person name="Stergiopoulos I."/>
        </authorList>
    </citation>
    <scope>NUCLEOTIDE SEQUENCE</scope>
    <source>
        <strain evidence="9">Race5_Kim</strain>
    </source>
</reference>
<feature type="region of interest" description="Disordered" evidence="5">
    <location>
        <begin position="28"/>
        <end position="115"/>
    </location>
</feature>
<feature type="transmembrane region" description="Helical" evidence="6">
    <location>
        <begin position="125"/>
        <end position="144"/>
    </location>
</feature>
<dbReference type="Pfam" id="PF13886">
    <property type="entry name" value="TM7S3_TM198"/>
    <property type="match status" value="1"/>
</dbReference>
<evidence type="ECO:0000256" key="6">
    <source>
        <dbReference type="SAM" id="Phobius"/>
    </source>
</evidence>
<feature type="compositionally biased region" description="Polar residues" evidence="5">
    <location>
        <begin position="68"/>
        <end position="78"/>
    </location>
</feature>
<evidence type="ECO:0000313" key="10">
    <source>
        <dbReference type="Proteomes" id="UP000756132"/>
    </source>
</evidence>
<feature type="signal peptide" evidence="7">
    <location>
        <begin position="1"/>
        <end position="17"/>
    </location>
</feature>
<feature type="compositionally biased region" description="Pro residues" evidence="5">
    <location>
        <begin position="723"/>
        <end position="743"/>
    </location>
</feature>
<name>A0A9Q8PBH7_PASFU</name>
<dbReference type="PANTHER" id="PTHR39469">
    <property type="entry name" value="CHROMOSOME 1, WHOLE GENOME SHOTGUN SEQUENCE"/>
    <property type="match status" value="1"/>
</dbReference>
<protein>
    <recommendedName>
        <fullName evidence="8">TM7S3/TM198-like domain-containing protein</fullName>
    </recommendedName>
</protein>
<evidence type="ECO:0000313" key="9">
    <source>
        <dbReference type="EMBL" id="UJO19428.1"/>
    </source>
</evidence>
<evidence type="ECO:0000256" key="5">
    <source>
        <dbReference type="SAM" id="MobiDB-lite"/>
    </source>
</evidence>
<feature type="compositionally biased region" description="Low complexity" evidence="5">
    <location>
        <begin position="33"/>
        <end position="67"/>
    </location>
</feature>
<sequence>MRFQYALVTFLFALSSAERIAGRHGLQIRQDNNDAATTSDAPASSTNSEDNPSSSPAPTDPASTTNSDQDQGSRTASRTGDEASPITRTGTVVDVPTTTPSILPGDKNATAENPLPIEPKINPPLGIAGAFLMIAGPILGFVGIKRRGVQTFLSTALLVALSIEVLIVYLMKPPVPVAIQGAYLVAGVVGGILVAGASLIFKEVSEGFGCVLGGFCFAMWLLVLAPGGTIKSSVGKIILIAIFCVVSYCLYISRFTRVYGIIISTALAGSTAFVLGLDCFTRAGLKEFWLYIWNLNDDVFPIFTDTYPITRPIRAEVAAIIIIAFLGSMSQIKIWKVVKERRQERAAQRIQDEEARDAREEDVGRRVETENKDALAQWEHDYDGKKMPSVEIHDSGIGSIDEDYNSTTTSHKRCSYPLVQVRTAASEPNMSTSNLLPQSKLATVPSLPELSFFDAPYYDETTGKTTYASAKGSQAASEPSTPGTPSLDVPNSSIKDRRSVAVKRLSLQSLQEKAAMEAVEDKKAKRAKGGDTPQITEEEEEEEDVPPPPPSGSDLASSTGATAPDGKSDKLSVQLDFDIYKQWDPAPSPEIQIEEQAIFEEEDNDALGPRRRRSMLSILSSSGRRQSSSSRRLRDGPATPEIEKSENGMTAGAAQPDQDLIDRLQQKSSRPVRKHRIKEWAMEVSRAEPEPIEELEMDDPECVRVEAGDASQAARAAENNAAPAPPSPPTPPPPTPPPPPEPKPVVAKPSKLSTYTERTSVAMPTPIYSHKSTASDDSWSVPLGKRSSSAQLLRTEPGSTPLDVMRNVSAPILEQPLVTSPASSPERAPSRDNRLSTLPSLPNLMDERRERLDKRLTSTSFMRPSTSLGINTPPKTLSHDSKDGSREGSLQSGKISASMDSTHIDDEDMTLAERKAFVQRQSQLQLQNAEIAARPLNSRHASGYGFPQVTPPRPVRISSQGGMQPLYDSHQPKRQSSHDVNKQAQNWNQWRASQQVANNYRNPYMVNDNQQDMLRAMRLQSVHEVKRQEHEKQVIQEQMDTHARMGGINDAHARALAKMQSKANKNMQ</sequence>
<feature type="region of interest" description="Disordered" evidence="5">
    <location>
        <begin position="518"/>
        <end position="898"/>
    </location>
</feature>
<dbReference type="OrthoDB" id="102260at2759"/>
<feature type="domain" description="TM7S3/TM198-like" evidence="8">
    <location>
        <begin position="129"/>
        <end position="332"/>
    </location>
</feature>
<keyword evidence="10" id="KW-1185">Reference proteome</keyword>
<evidence type="ECO:0000259" key="8">
    <source>
        <dbReference type="Pfam" id="PF13886"/>
    </source>
</evidence>
<feature type="transmembrane region" description="Helical" evidence="6">
    <location>
        <begin position="177"/>
        <end position="201"/>
    </location>
</feature>
<feature type="compositionally biased region" description="Basic and acidic residues" evidence="5">
    <location>
        <begin position="845"/>
        <end position="856"/>
    </location>
</feature>
<keyword evidence="3 6" id="KW-1133">Transmembrane helix</keyword>
<dbReference type="GO" id="GO:0016020">
    <property type="term" value="C:membrane"/>
    <property type="evidence" value="ECO:0007669"/>
    <property type="project" value="UniProtKB-SubCell"/>
</dbReference>
<dbReference type="AlphaFoldDB" id="A0A9Q8PBH7"/>
<accession>A0A9Q8PBH7</accession>
<reference evidence="9" key="2">
    <citation type="journal article" date="2022" name="Microb. Genom.">
        <title>A chromosome-scale genome assembly of the tomato pathogen Cladosporium fulvum reveals a compartmentalized genome architecture and the presence of a dispensable chromosome.</title>
        <authorList>
            <person name="Zaccaron A.Z."/>
            <person name="Chen L.H."/>
            <person name="Samaras A."/>
            <person name="Stergiopoulos I."/>
        </authorList>
    </citation>
    <scope>NUCLEOTIDE SEQUENCE</scope>
    <source>
        <strain evidence="9">Race5_Kim</strain>
    </source>
</reference>
<feature type="transmembrane region" description="Helical" evidence="6">
    <location>
        <begin position="258"/>
        <end position="277"/>
    </location>
</feature>
<gene>
    <name evidence="9" type="ORF">CLAFUR5_06694</name>
</gene>
<feature type="compositionally biased region" description="Acidic residues" evidence="5">
    <location>
        <begin position="690"/>
        <end position="700"/>
    </location>
</feature>
<keyword evidence="7" id="KW-0732">Signal</keyword>
<feature type="transmembrane region" description="Helical" evidence="6">
    <location>
        <begin position="233"/>
        <end position="251"/>
    </location>
</feature>